<organism evidence="1">
    <name type="scientific">marine sediment metagenome</name>
    <dbReference type="NCBI Taxonomy" id="412755"/>
    <lineage>
        <taxon>unclassified sequences</taxon>
        <taxon>metagenomes</taxon>
        <taxon>ecological metagenomes</taxon>
    </lineage>
</organism>
<accession>A0A0F9CWA2</accession>
<name>A0A0F9CWA2_9ZZZZ</name>
<dbReference type="EMBL" id="LAZR01031497">
    <property type="protein sequence ID" value="KKL53584.1"/>
    <property type="molecule type" value="Genomic_DNA"/>
</dbReference>
<gene>
    <name evidence="1" type="ORF">LCGC14_2273940</name>
</gene>
<evidence type="ECO:0000313" key="1">
    <source>
        <dbReference type="EMBL" id="KKL53584.1"/>
    </source>
</evidence>
<protein>
    <submittedName>
        <fullName evidence="1">Uncharacterized protein</fullName>
    </submittedName>
</protein>
<sequence>MRSDLDELKECIGQQIVDIKVVKDSWGEHYELILGNGLAITGIDGEFGDNALEIVREVK</sequence>
<reference evidence="1" key="1">
    <citation type="journal article" date="2015" name="Nature">
        <title>Complex archaea that bridge the gap between prokaryotes and eukaryotes.</title>
        <authorList>
            <person name="Spang A."/>
            <person name="Saw J.H."/>
            <person name="Jorgensen S.L."/>
            <person name="Zaremba-Niedzwiedzka K."/>
            <person name="Martijn J."/>
            <person name="Lind A.E."/>
            <person name="van Eijk R."/>
            <person name="Schleper C."/>
            <person name="Guy L."/>
            <person name="Ettema T.J."/>
        </authorList>
    </citation>
    <scope>NUCLEOTIDE SEQUENCE</scope>
</reference>
<comment type="caution">
    <text evidence="1">The sequence shown here is derived from an EMBL/GenBank/DDBJ whole genome shotgun (WGS) entry which is preliminary data.</text>
</comment>
<proteinExistence type="predicted"/>
<dbReference type="AlphaFoldDB" id="A0A0F9CWA2"/>